<feature type="disulfide bond" evidence="4">
    <location>
        <begin position="14"/>
        <end position="24"/>
    </location>
</feature>
<dbReference type="PANTHER" id="PTHR14949:SF54">
    <property type="entry name" value="VWFD DOMAIN-CONTAINING PROTEIN"/>
    <property type="match status" value="1"/>
</dbReference>
<feature type="disulfide bond" evidence="4">
    <location>
        <begin position="108"/>
        <end position="117"/>
    </location>
</feature>
<dbReference type="PROSITE" id="PS01186">
    <property type="entry name" value="EGF_2"/>
    <property type="match status" value="2"/>
</dbReference>
<reference evidence="6 7" key="1">
    <citation type="submission" date="2018-01" db="EMBL/GenBank/DDBJ databases">
        <title>Comparison of the Chinese Bamboo Partridge and Red Junglefowl genome sequences highlights the importance of demography in genome evolution.</title>
        <authorList>
            <person name="Tiley G.P."/>
            <person name="Kimball R.T."/>
            <person name="Braun E.L."/>
            <person name="Burleigh J.G."/>
        </authorList>
    </citation>
    <scope>NUCLEOTIDE SEQUENCE [LARGE SCALE GENOMIC DNA]</scope>
    <source>
        <strain evidence="6">RTK389</strain>
        <tissue evidence="6">Blood</tissue>
    </source>
</reference>
<name>A0A2P4T1I0_BAMTH</name>
<dbReference type="Gene3D" id="2.10.25.10">
    <property type="entry name" value="Laminin"/>
    <property type="match status" value="2"/>
</dbReference>
<evidence type="ECO:0000256" key="1">
    <source>
        <dbReference type="ARBA" id="ARBA00022536"/>
    </source>
</evidence>
<dbReference type="GO" id="GO:0070697">
    <property type="term" value="F:activin receptor binding"/>
    <property type="evidence" value="ECO:0007669"/>
    <property type="project" value="TreeGrafter"/>
</dbReference>
<dbReference type="InterPro" id="IPR000742">
    <property type="entry name" value="EGF"/>
</dbReference>
<dbReference type="GO" id="GO:0038092">
    <property type="term" value="P:nodal signaling pathway"/>
    <property type="evidence" value="ECO:0007669"/>
    <property type="project" value="TreeGrafter"/>
</dbReference>
<evidence type="ECO:0000313" key="7">
    <source>
        <dbReference type="Proteomes" id="UP000237246"/>
    </source>
</evidence>
<protein>
    <recommendedName>
        <fullName evidence="5">EGF-like domain-containing protein</fullName>
    </recommendedName>
</protein>
<gene>
    <name evidence="6" type="ORF">CIB84_006035</name>
</gene>
<dbReference type="OrthoDB" id="10045365at2759"/>
<evidence type="ECO:0000256" key="4">
    <source>
        <dbReference type="PROSITE-ProRule" id="PRU00076"/>
    </source>
</evidence>
<dbReference type="GO" id="GO:0005576">
    <property type="term" value="C:extracellular region"/>
    <property type="evidence" value="ECO:0007669"/>
    <property type="project" value="TreeGrafter"/>
</dbReference>
<evidence type="ECO:0000256" key="3">
    <source>
        <dbReference type="ARBA" id="ARBA00023157"/>
    </source>
</evidence>
<dbReference type="FunFam" id="2.10.25.10:FF:000865">
    <property type="entry name" value="von Willebrand factor D and EGF domains"/>
    <property type="match status" value="1"/>
</dbReference>
<evidence type="ECO:0000259" key="5">
    <source>
        <dbReference type="PROSITE" id="PS50026"/>
    </source>
</evidence>
<dbReference type="GO" id="GO:0038100">
    <property type="term" value="F:nodal binding"/>
    <property type="evidence" value="ECO:0007669"/>
    <property type="project" value="TreeGrafter"/>
</dbReference>
<feature type="disulfide bond" evidence="4">
    <location>
        <begin position="90"/>
        <end position="100"/>
    </location>
</feature>
<dbReference type="AlphaFoldDB" id="A0A2P4T1I0"/>
<dbReference type="Proteomes" id="UP000237246">
    <property type="component" value="Unassembled WGS sequence"/>
</dbReference>
<dbReference type="PROSITE" id="PS50026">
    <property type="entry name" value="EGF_3"/>
    <property type="match status" value="2"/>
</dbReference>
<keyword evidence="1 4" id="KW-0245">EGF-like domain</keyword>
<dbReference type="PROSITE" id="PS00022">
    <property type="entry name" value="EGF_1"/>
    <property type="match status" value="2"/>
</dbReference>
<dbReference type="GO" id="GO:0009952">
    <property type="term" value="P:anterior/posterior pattern specification"/>
    <property type="evidence" value="ECO:0007669"/>
    <property type="project" value="TreeGrafter"/>
</dbReference>
<dbReference type="SMART" id="SM00181">
    <property type="entry name" value="EGF"/>
    <property type="match status" value="3"/>
</dbReference>
<feature type="disulfide bond" evidence="4">
    <location>
        <begin position="32"/>
        <end position="41"/>
    </location>
</feature>
<feature type="domain" description="EGF-like" evidence="5">
    <location>
        <begin position="11"/>
        <end position="42"/>
    </location>
</feature>
<organism evidence="6 7">
    <name type="scientific">Bambusicola thoracicus</name>
    <name type="common">Chinese bamboo-partridge</name>
    <name type="synonym">Perdix thoracica</name>
    <dbReference type="NCBI Taxonomy" id="9083"/>
    <lineage>
        <taxon>Eukaryota</taxon>
        <taxon>Metazoa</taxon>
        <taxon>Chordata</taxon>
        <taxon>Craniata</taxon>
        <taxon>Vertebrata</taxon>
        <taxon>Euteleostomi</taxon>
        <taxon>Archelosauria</taxon>
        <taxon>Archosauria</taxon>
        <taxon>Dinosauria</taxon>
        <taxon>Saurischia</taxon>
        <taxon>Theropoda</taxon>
        <taxon>Coelurosauria</taxon>
        <taxon>Aves</taxon>
        <taxon>Neognathae</taxon>
        <taxon>Galloanserae</taxon>
        <taxon>Galliformes</taxon>
        <taxon>Phasianidae</taxon>
        <taxon>Perdicinae</taxon>
        <taxon>Bambusicola</taxon>
    </lineage>
</organism>
<dbReference type="GO" id="GO:0009986">
    <property type="term" value="C:cell surface"/>
    <property type="evidence" value="ECO:0007669"/>
    <property type="project" value="TreeGrafter"/>
</dbReference>
<evidence type="ECO:0000256" key="2">
    <source>
        <dbReference type="ARBA" id="ARBA00022729"/>
    </source>
</evidence>
<keyword evidence="3 4" id="KW-1015">Disulfide bond</keyword>
<feature type="domain" description="EGF-like" evidence="5">
    <location>
        <begin position="86"/>
        <end position="118"/>
    </location>
</feature>
<comment type="caution">
    <text evidence="6">The sequence shown here is derived from an EMBL/GenBank/DDBJ whole genome shotgun (WGS) entry which is preliminary data.</text>
</comment>
<dbReference type="GO" id="GO:0007507">
    <property type="term" value="P:heart development"/>
    <property type="evidence" value="ECO:0007669"/>
    <property type="project" value="TreeGrafter"/>
</dbReference>
<dbReference type="EMBL" id="PPHD01012598">
    <property type="protein sequence ID" value="POI30216.1"/>
    <property type="molecule type" value="Genomic_DNA"/>
</dbReference>
<accession>A0A2P4T1I0</accession>
<keyword evidence="7" id="KW-1185">Reference proteome</keyword>
<dbReference type="PANTHER" id="PTHR14949">
    <property type="entry name" value="EGF-LIKE-DOMAIN, MULTIPLE 7, 8"/>
    <property type="match status" value="1"/>
</dbReference>
<dbReference type="GO" id="GO:0001568">
    <property type="term" value="P:blood vessel development"/>
    <property type="evidence" value="ECO:0007669"/>
    <property type="project" value="TreeGrafter"/>
</dbReference>
<keyword evidence="2" id="KW-0732">Signal</keyword>
<dbReference type="Pfam" id="PF07974">
    <property type="entry name" value="EGF_2"/>
    <property type="match status" value="1"/>
</dbReference>
<dbReference type="InterPro" id="IPR050969">
    <property type="entry name" value="Dev_Signal_Modulators"/>
</dbReference>
<sequence length="140" mass="14868">MVLTFPYPVCAAMCDPLCLNGGSCTKPGVCLCPHGFYGARCQNDITELCGDDFCAAVCLQECKNGGECIGPNTCHCPPQWEGIQCQTPVCKQKCLFGGKCVSPNVCSCRPGYTGVLCGKKVQVTAVSRCHYRCGNLEAIA</sequence>
<proteinExistence type="predicted"/>
<dbReference type="GO" id="GO:0007368">
    <property type="term" value="P:determination of left/right symmetry"/>
    <property type="evidence" value="ECO:0007669"/>
    <property type="project" value="TreeGrafter"/>
</dbReference>
<evidence type="ECO:0000313" key="6">
    <source>
        <dbReference type="EMBL" id="POI30216.1"/>
    </source>
</evidence>
<dbReference type="InterPro" id="IPR013111">
    <property type="entry name" value="EGF_extracell"/>
</dbReference>
<comment type="caution">
    <text evidence="4">Lacks conserved residue(s) required for the propagation of feature annotation.</text>
</comment>
<dbReference type="SUPFAM" id="SSF57196">
    <property type="entry name" value="EGF/Laminin"/>
    <property type="match status" value="1"/>
</dbReference>